<dbReference type="GO" id="GO:0046872">
    <property type="term" value="F:metal ion binding"/>
    <property type="evidence" value="ECO:0007669"/>
    <property type="project" value="UniProtKB-KW"/>
</dbReference>
<evidence type="ECO:0000256" key="7">
    <source>
        <dbReference type="ARBA" id="ARBA00023027"/>
    </source>
</evidence>
<dbReference type="GO" id="GO:0098662">
    <property type="term" value="P:inorganic cation transmembrane transport"/>
    <property type="evidence" value="ECO:0007669"/>
    <property type="project" value="UniProtKB-ARBA"/>
</dbReference>
<organism evidence="9">
    <name type="scientific">marine metagenome</name>
    <dbReference type="NCBI Taxonomy" id="408172"/>
    <lineage>
        <taxon>unclassified sequences</taxon>
        <taxon>metagenomes</taxon>
        <taxon>ecological metagenomes</taxon>
    </lineage>
</organism>
<dbReference type="GO" id="GO:0051537">
    <property type="term" value="F:2 iron, 2 sulfur cluster binding"/>
    <property type="evidence" value="ECO:0007669"/>
    <property type="project" value="UniProtKB-KW"/>
</dbReference>
<dbReference type="GO" id="GO:0003954">
    <property type="term" value="F:NADH dehydrogenase activity"/>
    <property type="evidence" value="ECO:0007669"/>
    <property type="project" value="TreeGrafter"/>
</dbReference>
<dbReference type="InterPro" id="IPR002023">
    <property type="entry name" value="NuoE-like"/>
</dbReference>
<dbReference type="EMBL" id="UINC01001165">
    <property type="protein sequence ID" value="SUZ73038.1"/>
    <property type="molecule type" value="Genomic_DNA"/>
</dbReference>
<name>A0A381Q295_9ZZZZ</name>
<evidence type="ECO:0000313" key="9">
    <source>
        <dbReference type="EMBL" id="SUZ73038.1"/>
    </source>
</evidence>
<keyword evidence="5" id="KW-0408">Iron</keyword>
<evidence type="ECO:0000256" key="2">
    <source>
        <dbReference type="ARBA" id="ARBA00022714"/>
    </source>
</evidence>
<evidence type="ECO:0000256" key="6">
    <source>
        <dbReference type="ARBA" id="ARBA00023014"/>
    </source>
</evidence>
<dbReference type="GO" id="GO:0006120">
    <property type="term" value="P:mitochondrial electron transport, NADH to ubiquinone"/>
    <property type="evidence" value="ECO:0007669"/>
    <property type="project" value="TreeGrafter"/>
</dbReference>
<dbReference type="GO" id="GO:0008324">
    <property type="term" value="F:monoatomic cation transmembrane transporter activity"/>
    <property type="evidence" value="ECO:0007669"/>
    <property type="project" value="UniProtKB-ARBA"/>
</dbReference>
<dbReference type="InterPro" id="IPR041921">
    <property type="entry name" value="NuoE_N"/>
</dbReference>
<dbReference type="NCBIfam" id="TIGR01958">
    <property type="entry name" value="nuoE_fam"/>
    <property type="match status" value="1"/>
</dbReference>
<dbReference type="GO" id="GO:0005739">
    <property type="term" value="C:mitochondrion"/>
    <property type="evidence" value="ECO:0007669"/>
    <property type="project" value="UniProtKB-ARBA"/>
</dbReference>
<keyword evidence="6" id="KW-0411">Iron-sulfur</keyword>
<dbReference type="GO" id="GO:1902494">
    <property type="term" value="C:catalytic complex"/>
    <property type="evidence" value="ECO:0007669"/>
    <property type="project" value="UniProtKB-ARBA"/>
</dbReference>
<dbReference type="FunFam" id="3.40.30.10:FF:000022">
    <property type="entry name" value="NADH dehydrogenase flavoprotein 2, mitochondrial"/>
    <property type="match status" value="1"/>
</dbReference>
<dbReference type="FunFam" id="1.10.10.1590:FF:000001">
    <property type="entry name" value="NADH-quinone oxidoreductase subunit E"/>
    <property type="match status" value="1"/>
</dbReference>
<dbReference type="InterPro" id="IPR042128">
    <property type="entry name" value="NuoE_dom"/>
</dbReference>
<dbReference type="PIRSF" id="PIRSF000216">
    <property type="entry name" value="NADH_DH_24kDa"/>
    <property type="match status" value="1"/>
</dbReference>
<sequence>MKKVHDKQPEKFEFTKENLELAKNILEKYPKNQKKSAVMPLLYLAQNQNNNWIPLAALKYIGKFLSMPYINVYEVATFYTMYNLAPVGKYFIQVCTTSPCLLRGANEIVKTCQKKISKNESDISENGLCSWTEVECLGACVNAPIIQVNKDYYEDLDQKSTEKILDGFMNDKPLQFGSFRNRKSTAPEKIKSKLNGAEDA</sequence>
<evidence type="ECO:0000256" key="4">
    <source>
        <dbReference type="ARBA" id="ARBA00022967"/>
    </source>
</evidence>
<gene>
    <name evidence="9" type="ORF">METZ01_LOCUS25892</name>
</gene>
<keyword evidence="3" id="KW-0479">Metal-binding</keyword>
<proteinExistence type="inferred from homology"/>
<reference evidence="9" key="1">
    <citation type="submission" date="2018-05" db="EMBL/GenBank/DDBJ databases">
        <authorList>
            <person name="Lanie J.A."/>
            <person name="Ng W.-L."/>
            <person name="Kazmierczak K.M."/>
            <person name="Andrzejewski T.M."/>
            <person name="Davidsen T.M."/>
            <person name="Wayne K.J."/>
            <person name="Tettelin H."/>
            <person name="Glass J.I."/>
            <person name="Rusch D."/>
            <person name="Podicherti R."/>
            <person name="Tsui H.-C.T."/>
            <person name="Winkler M.E."/>
        </authorList>
    </citation>
    <scope>NUCLEOTIDE SEQUENCE</scope>
</reference>
<dbReference type="PANTHER" id="PTHR10371:SF3">
    <property type="entry name" value="NADH DEHYDROGENASE [UBIQUINONE] FLAVOPROTEIN 2, MITOCHONDRIAL"/>
    <property type="match status" value="1"/>
</dbReference>
<comment type="similarity">
    <text evidence="1">Belongs to the complex I 24 kDa subunit family.</text>
</comment>
<keyword evidence="7" id="KW-0520">NAD</keyword>
<evidence type="ECO:0008006" key="10">
    <source>
        <dbReference type="Google" id="ProtNLM"/>
    </source>
</evidence>
<evidence type="ECO:0000256" key="8">
    <source>
        <dbReference type="ARBA" id="ARBA00034078"/>
    </source>
</evidence>
<comment type="cofactor">
    <cofactor evidence="8">
        <name>[2Fe-2S] cluster</name>
        <dbReference type="ChEBI" id="CHEBI:190135"/>
    </cofactor>
</comment>
<dbReference type="Gene3D" id="3.40.30.10">
    <property type="entry name" value="Glutaredoxin"/>
    <property type="match status" value="1"/>
</dbReference>
<keyword evidence="4" id="KW-1278">Translocase</keyword>
<dbReference type="InterPro" id="IPR036249">
    <property type="entry name" value="Thioredoxin-like_sf"/>
</dbReference>
<dbReference type="GO" id="GO:0022804">
    <property type="term" value="F:active transmembrane transporter activity"/>
    <property type="evidence" value="ECO:0007669"/>
    <property type="project" value="UniProtKB-ARBA"/>
</dbReference>
<dbReference type="GO" id="GO:0031090">
    <property type="term" value="C:organelle membrane"/>
    <property type="evidence" value="ECO:0007669"/>
    <property type="project" value="UniProtKB-ARBA"/>
</dbReference>
<dbReference type="AlphaFoldDB" id="A0A381Q295"/>
<dbReference type="Pfam" id="PF01257">
    <property type="entry name" value="2Fe-2S_thioredx"/>
    <property type="match status" value="1"/>
</dbReference>
<evidence type="ECO:0000256" key="5">
    <source>
        <dbReference type="ARBA" id="ARBA00023004"/>
    </source>
</evidence>
<dbReference type="GO" id="GO:0031967">
    <property type="term" value="C:organelle envelope"/>
    <property type="evidence" value="ECO:0007669"/>
    <property type="project" value="UniProtKB-ARBA"/>
</dbReference>
<dbReference type="GO" id="GO:0098796">
    <property type="term" value="C:membrane protein complex"/>
    <property type="evidence" value="ECO:0007669"/>
    <property type="project" value="UniProtKB-ARBA"/>
</dbReference>
<protein>
    <recommendedName>
        <fullName evidence="10">NADH-quinone oxidoreductase subunit NuoE</fullName>
    </recommendedName>
</protein>
<keyword evidence="2" id="KW-0001">2Fe-2S</keyword>
<accession>A0A381Q295</accession>
<evidence type="ECO:0000256" key="3">
    <source>
        <dbReference type="ARBA" id="ARBA00022723"/>
    </source>
</evidence>
<dbReference type="Gene3D" id="1.10.10.1590">
    <property type="entry name" value="NADH-quinone oxidoreductase subunit E"/>
    <property type="match status" value="1"/>
</dbReference>
<dbReference type="NCBIfam" id="NF005725">
    <property type="entry name" value="PRK07539.1-5"/>
    <property type="match status" value="1"/>
</dbReference>
<evidence type="ECO:0000256" key="1">
    <source>
        <dbReference type="ARBA" id="ARBA00010643"/>
    </source>
</evidence>
<dbReference type="PANTHER" id="PTHR10371">
    <property type="entry name" value="NADH DEHYDROGENASE UBIQUINONE FLAVOPROTEIN 2, MITOCHONDRIAL"/>
    <property type="match status" value="1"/>
</dbReference>
<dbReference type="SUPFAM" id="SSF52833">
    <property type="entry name" value="Thioredoxin-like"/>
    <property type="match status" value="1"/>
</dbReference>
<dbReference type="GO" id="GO:0022890">
    <property type="term" value="F:inorganic cation transmembrane transporter activity"/>
    <property type="evidence" value="ECO:0007669"/>
    <property type="project" value="UniProtKB-ARBA"/>
</dbReference>
<dbReference type="CDD" id="cd03064">
    <property type="entry name" value="TRX_Fd_NuoE"/>
    <property type="match status" value="1"/>
</dbReference>